<keyword evidence="1" id="KW-0812">Transmembrane</keyword>
<dbReference type="Proteomes" id="UP000007477">
    <property type="component" value="Chromosome"/>
</dbReference>
<dbReference type="STRING" id="871585.BDGL_001935"/>
<keyword evidence="1" id="KW-0472">Membrane</keyword>
<keyword evidence="3" id="KW-1185">Reference proteome</keyword>
<organism evidence="2 3">
    <name type="scientific">Acinetobacter pittii (strain PHEA-2)</name>
    <dbReference type="NCBI Taxonomy" id="871585"/>
    <lineage>
        <taxon>Bacteria</taxon>
        <taxon>Pseudomonadati</taxon>
        <taxon>Pseudomonadota</taxon>
        <taxon>Gammaproteobacteria</taxon>
        <taxon>Moraxellales</taxon>
        <taxon>Moraxellaceae</taxon>
        <taxon>Acinetobacter</taxon>
        <taxon>Acinetobacter calcoaceticus/baumannii complex</taxon>
    </lineage>
</organism>
<evidence type="ECO:0000313" key="3">
    <source>
        <dbReference type="Proteomes" id="UP000007477"/>
    </source>
</evidence>
<dbReference type="RefSeq" id="YP_004996203.1">
    <property type="nucleotide sequence ID" value="NC_016603.1"/>
</dbReference>
<reference key="1">
    <citation type="submission" date="2010-08" db="EMBL/GenBank/DDBJ databases">
        <title>The genome sequence of a nonpathogenic wastewater-adapted bacterium Acinetobacter calcoaceticus PHEA-2 and comparative genomics insights into environmental adaptation.</title>
        <authorList>
            <person name="Zhan Y."/>
            <person name="Yan Y."/>
            <person name="Zhang W."/>
            <person name="Chen M."/>
            <person name="Ping S."/>
            <person name="Lu W."/>
            <person name="Lin M."/>
        </authorList>
    </citation>
    <scope>NUCLEOTIDE SEQUENCE</scope>
    <source>
        <strain>PHEA-2</strain>
    </source>
</reference>
<proteinExistence type="predicted"/>
<gene>
    <name evidence="2" type="ordered locus">BDGL_001935</name>
</gene>
<dbReference type="AlphaFoldDB" id="F0KKF8"/>
<dbReference type="HOGENOM" id="CLU_3194858_0_0_6"/>
<accession>F0KKF8</accession>
<dbReference type="KEGG" id="acc:BDGL_001935"/>
<dbReference type="EMBL" id="CP002177">
    <property type="protein sequence ID" value="ADY82521.1"/>
    <property type="molecule type" value="Genomic_DNA"/>
</dbReference>
<keyword evidence="1" id="KW-1133">Transmembrane helix</keyword>
<evidence type="ECO:0000256" key="1">
    <source>
        <dbReference type="SAM" id="Phobius"/>
    </source>
</evidence>
<protein>
    <submittedName>
        <fullName evidence="2">Uncharacterized protein</fullName>
    </submittedName>
</protein>
<sequence length="45" mass="4961">MQAVDQVYRNTLPVSGCSLLCVFLSIAGQFFSSIQATETLVRLRP</sequence>
<evidence type="ECO:0000313" key="2">
    <source>
        <dbReference type="EMBL" id="ADY82521.1"/>
    </source>
</evidence>
<feature type="transmembrane region" description="Helical" evidence="1">
    <location>
        <begin position="12"/>
        <end position="34"/>
    </location>
</feature>
<reference evidence="2 3" key="2">
    <citation type="journal article" date="2011" name="J. Bacteriol.">
        <title>Genome sequence of Acinetobacter calcoaceticus PHEA-2, isolated from industry wastewater.</title>
        <authorList>
            <person name="Zhan Y."/>
            <person name="Yan Y."/>
            <person name="Zhang W."/>
            <person name="Yu H."/>
            <person name="Chen M."/>
            <person name="Lu W."/>
            <person name="Ping S."/>
            <person name="Peng Z."/>
            <person name="Yuan M."/>
            <person name="Zhou Z."/>
            <person name="Elmerich C."/>
            <person name="Lin M."/>
        </authorList>
    </citation>
    <scope>NUCLEOTIDE SEQUENCE [LARGE SCALE GENOMIC DNA]</scope>
    <source>
        <strain evidence="2 3">PHEA-2</strain>
    </source>
</reference>
<name>F0KKF8_ACIP2</name>
<dbReference type="RefSeq" id="WP_014207326.1">
    <property type="nucleotide sequence ID" value="NC_016603.1"/>
</dbReference>
<dbReference type="GeneID" id="11640127"/>